<reference evidence="2" key="1">
    <citation type="journal article" date="2019" name="Int. J. Syst. Evol. Microbiol.">
        <title>The Global Catalogue of Microorganisms (GCM) 10K type strain sequencing project: providing services to taxonomists for standard genome sequencing and annotation.</title>
        <authorList>
            <consortium name="The Broad Institute Genomics Platform"/>
            <consortium name="The Broad Institute Genome Sequencing Center for Infectious Disease"/>
            <person name="Wu L."/>
            <person name="Ma J."/>
        </authorList>
    </citation>
    <scope>NUCLEOTIDE SEQUENCE [LARGE SCALE GENOMIC DNA]</scope>
    <source>
        <strain evidence="2">JCM 1490</strain>
    </source>
</reference>
<evidence type="ECO:0000313" key="1">
    <source>
        <dbReference type="EMBL" id="MFC7406277.1"/>
    </source>
</evidence>
<evidence type="ECO:0008006" key="3">
    <source>
        <dbReference type="Google" id="ProtNLM"/>
    </source>
</evidence>
<keyword evidence="2" id="KW-1185">Reference proteome</keyword>
<name>A0ABW2QBZ3_9MICO</name>
<proteinExistence type="predicted"/>
<comment type="caution">
    <text evidence="1">The sequence shown here is derived from an EMBL/GenBank/DDBJ whole genome shotgun (WGS) entry which is preliminary data.</text>
</comment>
<protein>
    <recommendedName>
        <fullName evidence="3">PIN domain-containing protein</fullName>
    </recommendedName>
</protein>
<dbReference type="RefSeq" id="WP_382395536.1">
    <property type="nucleotide sequence ID" value="NZ_JBHTCQ010000003.1"/>
</dbReference>
<dbReference type="EMBL" id="JBHTCQ010000003">
    <property type="protein sequence ID" value="MFC7406277.1"/>
    <property type="molecule type" value="Genomic_DNA"/>
</dbReference>
<evidence type="ECO:0000313" key="2">
    <source>
        <dbReference type="Proteomes" id="UP001596455"/>
    </source>
</evidence>
<gene>
    <name evidence="1" type="ORF">ACFQQL_14255</name>
</gene>
<accession>A0ABW2QBZ3</accession>
<organism evidence="1 2">
    <name type="scientific">Georgenia alba</name>
    <dbReference type="NCBI Taxonomy" id="2233858"/>
    <lineage>
        <taxon>Bacteria</taxon>
        <taxon>Bacillati</taxon>
        <taxon>Actinomycetota</taxon>
        <taxon>Actinomycetes</taxon>
        <taxon>Micrococcales</taxon>
        <taxon>Bogoriellaceae</taxon>
        <taxon>Georgenia</taxon>
    </lineage>
</organism>
<sequence length="69" mass="7260">MELARLGVRLGRDREDLDRALADIHLGAAMILAGDAVDEDAVGEIVTYDDRLAAAAAALGFAVARPRAQ</sequence>
<dbReference type="Proteomes" id="UP001596455">
    <property type="component" value="Unassembled WGS sequence"/>
</dbReference>